<dbReference type="Proteomes" id="UP000268310">
    <property type="component" value="Chromosome"/>
</dbReference>
<dbReference type="PANTHER" id="PTHR45453:SF1">
    <property type="entry name" value="PHOSPHATE REGULON SENSOR PROTEIN PHOR"/>
    <property type="match status" value="1"/>
</dbReference>
<dbReference type="GO" id="GO:0004721">
    <property type="term" value="F:phosphoprotein phosphatase activity"/>
    <property type="evidence" value="ECO:0007669"/>
    <property type="project" value="TreeGrafter"/>
</dbReference>
<evidence type="ECO:0000256" key="11">
    <source>
        <dbReference type="ARBA" id="ARBA00023012"/>
    </source>
</evidence>
<keyword evidence="10" id="KW-0067">ATP-binding</keyword>
<keyword evidence="12 13" id="KW-0472">Membrane</keyword>
<name>A0AA38CXD2_9ENTE</name>
<dbReference type="FunFam" id="3.30.565.10:FF:000023">
    <property type="entry name" value="PAS domain-containing sensor histidine kinase"/>
    <property type="match status" value="1"/>
</dbReference>
<dbReference type="GO" id="GO:0000155">
    <property type="term" value="F:phosphorelay sensor kinase activity"/>
    <property type="evidence" value="ECO:0007669"/>
    <property type="project" value="InterPro"/>
</dbReference>
<proteinExistence type="predicted"/>
<evidence type="ECO:0000256" key="4">
    <source>
        <dbReference type="ARBA" id="ARBA00012438"/>
    </source>
</evidence>
<feature type="domain" description="PAS" evidence="15">
    <location>
        <begin position="240"/>
        <end position="278"/>
    </location>
</feature>
<evidence type="ECO:0000256" key="10">
    <source>
        <dbReference type="ARBA" id="ARBA00022840"/>
    </source>
</evidence>
<dbReference type="PROSITE" id="PS50112">
    <property type="entry name" value="PAS"/>
    <property type="match status" value="1"/>
</dbReference>
<evidence type="ECO:0000259" key="14">
    <source>
        <dbReference type="PROSITE" id="PS50109"/>
    </source>
</evidence>
<dbReference type="InterPro" id="IPR036890">
    <property type="entry name" value="HATPase_C_sf"/>
</dbReference>
<evidence type="ECO:0000256" key="6">
    <source>
        <dbReference type="ARBA" id="ARBA00022553"/>
    </source>
</evidence>
<dbReference type="Pfam" id="PF02518">
    <property type="entry name" value="HATPase_c"/>
    <property type="match status" value="1"/>
</dbReference>
<dbReference type="InterPro" id="IPR003661">
    <property type="entry name" value="HisK_dim/P_dom"/>
</dbReference>
<keyword evidence="18" id="KW-1185">Reference proteome</keyword>
<dbReference type="GO" id="GO:0005524">
    <property type="term" value="F:ATP binding"/>
    <property type="evidence" value="ECO:0007669"/>
    <property type="project" value="UniProtKB-KW"/>
</dbReference>
<evidence type="ECO:0000313" key="16">
    <source>
        <dbReference type="EMBL" id="AYW46906.1"/>
    </source>
</evidence>
<keyword evidence="13" id="KW-0812">Transmembrane</keyword>
<dbReference type="RefSeq" id="WP_123933717.1">
    <property type="nucleotide sequence ID" value="NZ_BSUW01000001.1"/>
</dbReference>
<dbReference type="SUPFAM" id="SSF55874">
    <property type="entry name" value="ATPase domain of HSP90 chaperone/DNA topoisomerase II/histidine kinase"/>
    <property type="match status" value="1"/>
</dbReference>
<dbReference type="EMBL" id="BSUW01000001">
    <property type="protein sequence ID" value="GMA71275.1"/>
    <property type="molecule type" value="Genomic_DNA"/>
</dbReference>
<dbReference type="Gene3D" id="3.30.450.20">
    <property type="entry name" value="PAS domain"/>
    <property type="match status" value="1"/>
</dbReference>
<dbReference type="SMART" id="SM00388">
    <property type="entry name" value="HisKA"/>
    <property type="match status" value="1"/>
</dbReference>
<gene>
    <name evidence="16" type="ORF">C7K38_00095</name>
    <name evidence="17" type="ORF">GCM10025885_03240</name>
</gene>
<dbReference type="SMART" id="SM00387">
    <property type="entry name" value="HATPase_c"/>
    <property type="match status" value="1"/>
</dbReference>
<dbReference type="PANTHER" id="PTHR45453">
    <property type="entry name" value="PHOSPHATE REGULON SENSOR PROTEIN PHOR"/>
    <property type="match status" value="1"/>
</dbReference>
<organism evidence="17 19">
    <name type="scientific">Tetragenococcus osmophilus</name>
    <dbReference type="NCBI Taxonomy" id="526944"/>
    <lineage>
        <taxon>Bacteria</taxon>
        <taxon>Bacillati</taxon>
        <taxon>Bacillota</taxon>
        <taxon>Bacilli</taxon>
        <taxon>Lactobacillales</taxon>
        <taxon>Enterococcaceae</taxon>
        <taxon>Tetragenococcus</taxon>
    </lineage>
</organism>
<reference evidence="16 18" key="1">
    <citation type="journal article" date="2012" name="Int. J. Syst. Evol. Microbiol.">
        <title>Characterization of Tetragenococcus strains from sugar thick juice reveals a novel species, Tetragenococcus osmophilus sp. nov., and divides Tetragenococcus halophilus into two subspecies, T. halophilus subsp. halophilus subsp. nov. and T. halophilus subsp. flandriensis subsp. nov.</title>
        <authorList>
            <person name="Juste A."/>
            <person name="Van Trappen S."/>
            <person name="Verreth C."/>
            <person name="Cleenwerck I."/>
            <person name="De Vos P."/>
            <person name="Lievens B."/>
            <person name="Willems K.A."/>
        </authorList>
    </citation>
    <scope>NUCLEOTIDE SEQUENCE [LARGE SCALE GENOMIC DNA]</scope>
    <source>
        <strain evidence="16 18">JCM 31126</strain>
    </source>
</reference>
<dbReference type="KEGG" id="too:C7K38_00095"/>
<keyword evidence="11" id="KW-0902">Two-component regulatory system</keyword>
<evidence type="ECO:0000256" key="3">
    <source>
        <dbReference type="ARBA" id="ARBA00004314"/>
    </source>
</evidence>
<feature type="transmembrane region" description="Helical" evidence="13">
    <location>
        <begin position="7"/>
        <end position="26"/>
    </location>
</feature>
<dbReference type="CDD" id="cd00082">
    <property type="entry name" value="HisKA"/>
    <property type="match status" value="1"/>
</dbReference>
<evidence type="ECO:0000313" key="18">
    <source>
        <dbReference type="Proteomes" id="UP000268310"/>
    </source>
</evidence>
<dbReference type="Proteomes" id="UP001157039">
    <property type="component" value="Unassembled WGS sequence"/>
</dbReference>
<comment type="catalytic activity">
    <reaction evidence="1">
        <text>ATP + protein L-histidine = ADP + protein N-phospho-L-histidine.</text>
        <dbReference type="EC" id="2.7.13.3"/>
    </reaction>
</comment>
<evidence type="ECO:0000256" key="7">
    <source>
        <dbReference type="ARBA" id="ARBA00022679"/>
    </source>
</evidence>
<evidence type="ECO:0000256" key="8">
    <source>
        <dbReference type="ARBA" id="ARBA00022741"/>
    </source>
</evidence>
<evidence type="ECO:0000256" key="13">
    <source>
        <dbReference type="SAM" id="Phobius"/>
    </source>
</evidence>
<accession>A0AA38CXD2</accession>
<dbReference type="EMBL" id="CP027783">
    <property type="protein sequence ID" value="AYW46906.1"/>
    <property type="molecule type" value="Genomic_DNA"/>
</dbReference>
<evidence type="ECO:0000259" key="15">
    <source>
        <dbReference type="PROSITE" id="PS50112"/>
    </source>
</evidence>
<reference evidence="17" key="4">
    <citation type="submission" date="2023-02" db="EMBL/GenBank/DDBJ databases">
        <authorList>
            <person name="Sun Q."/>
            <person name="Mori K."/>
        </authorList>
    </citation>
    <scope>NUCLEOTIDE SEQUENCE</scope>
    <source>
        <strain evidence="17">NBRC 114545</strain>
    </source>
</reference>
<evidence type="ECO:0000313" key="17">
    <source>
        <dbReference type="EMBL" id="GMA71275.1"/>
    </source>
</evidence>
<dbReference type="InterPro" id="IPR000014">
    <property type="entry name" value="PAS"/>
</dbReference>
<evidence type="ECO:0000256" key="12">
    <source>
        <dbReference type="ARBA" id="ARBA00023136"/>
    </source>
</evidence>
<evidence type="ECO:0000256" key="1">
    <source>
        <dbReference type="ARBA" id="ARBA00000085"/>
    </source>
</evidence>
<dbReference type="GO" id="GO:0045121">
    <property type="term" value="C:membrane raft"/>
    <property type="evidence" value="ECO:0007669"/>
    <property type="project" value="UniProtKB-SubCell"/>
</dbReference>
<dbReference type="PROSITE" id="PS50109">
    <property type="entry name" value="HIS_KIN"/>
    <property type="match status" value="1"/>
</dbReference>
<reference evidence="16" key="3">
    <citation type="submission" date="2018-03" db="EMBL/GenBank/DDBJ databases">
        <authorList>
            <person name="Jeon C.O."/>
        </authorList>
    </citation>
    <scope>NUCLEOTIDE SEQUENCE</scope>
    <source>
        <strain evidence="16">JCM 31126</strain>
    </source>
</reference>
<comment type="subcellular location">
    <subcellularLocation>
        <location evidence="2">Cell membrane</location>
    </subcellularLocation>
    <subcellularLocation>
        <location evidence="3">Membrane raft</location>
        <topology evidence="3">Multi-pass membrane protein</topology>
    </subcellularLocation>
</comment>
<dbReference type="EC" id="2.7.13.3" evidence="4"/>
<evidence type="ECO:0000256" key="9">
    <source>
        <dbReference type="ARBA" id="ARBA00022777"/>
    </source>
</evidence>
<dbReference type="PRINTS" id="PR00344">
    <property type="entry name" value="BCTRLSENSOR"/>
</dbReference>
<dbReference type="InterPro" id="IPR005467">
    <property type="entry name" value="His_kinase_dom"/>
</dbReference>
<dbReference type="CDD" id="cd00075">
    <property type="entry name" value="HATPase"/>
    <property type="match status" value="1"/>
</dbReference>
<dbReference type="GO" id="GO:0016036">
    <property type="term" value="P:cellular response to phosphate starvation"/>
    <property type="evidence" value="ECO:0007669"/>
    <property type="project" value="TreeGrafter"/>
</dbReference>
<evidence type="ECO:0000256" key="5">
    <source>
        <dbReference type="ARBA" id="ARBA00022475"/>
    </source>
</evidence>
<evidence type="ECO:0000256" key="2">
    <source>
        <dbReference type="ARBA" id="ARBA00004236"/>
    </source>
</evidence>
<dbReference type="Gene3D" id="3.30.565.10">
    <property type="entry name" value="Histidine kinase-like ATPase, C-terminal domain"/>
    <property type="match status" value="1"/>
</dbReference>
<protein>
    <recommendedName>
        <fullName evidence="4">histidine kinase</fullName>
        <ecNumber evidence="4">2.7.13.3</ecNumber>
    </recommendedName>
</protein>
<reference evidence="17 19" key="2">
    <citation type="journal article" date="2014" name="Int. J. Syst. Evol. Microbiol.">
        <title>Complete genome sequence of Corynebacterium casei LMG S-19264T (=DSM 44701T), isolated from a smear-ripened cheese.</title>
        <authorList>
            <consortium name="US DOE Joint Genome Institute (JGI-PGF)"/>
            <person name="Walter F."/>
            <person name="Albersmeier A."/>
            <person name="Kalinowski J."/>
            <person name="Ruckert C."/>
        </authorList>
    </citation>
    <scope>NUCLEOTIDE SEQUENCE [LARGE SCALE GENOMIC DNA]</scope>
    <source>
        <strain evidence="17 19">NBRC 114545</strain>
    </source>
</reference>
<dbReference type="SUPFAM" id="SSF47384">
    <property type="entry name" value="Homodimeric domain of signal transducing histidine kinase"/>
    <property type="match status" value="1"/>
</dbReference>
<keyword evidence="5" id="KW-1003">Cell membrane</keyword>
<dbReference type="InterPro" id="IPR003594">
    <property type="entry name" value="HATPase_dom"/>
</dbReference>
<dbReference type="AlphaFoldDB" id="A0AA38CXD2"/>
<dbReference type="FunFam" id="1.10.287.130:FF:000001">
    <property type="entry name" value="Two-component sensor histidine kinase"/>
    <property type="match status" value="1"/>
</dbReference>
<evidence type="ECO:0000313" key="19">
    <source>
        <dbReference type="Proteomes" id="UP001157039"/>
    </source>
</evidence>
<sequence length="572" mass="66137">MNKKKRLYAGWFIGLLFLFFSSWQLISHFYDQQVLNQHEEFLQQKTYSFIRLIENDQANFEEIATDYVEDSEERITRINSEGDILFDTFNPALSGSRSQRPEVKAVMEGNSFGQSLRMSPTLDQEVLYVAIPLRKNGDIREIIRMAEPSSSFLPEANQMKQAIFLVNFAFWIILAISIFVILRRRNRPVETILPVIKQIINEPKQQKMIMQTSSAWRELYQNINTLSQQMGDTYHAYTSSEKQFYTLLNELMVGVFIIDETGKLVFINEVLIEQLNITSNTKEQPFSSVITEPQLVQMIYQTHEINTVNKEIRITKSNRLLDVTIRAFQESGYIFGIAYDMTRISQLEKLQKDFVGNVTHELKTPITSLIGFIETLLDGAKDDPQTLESFLKIMQKDAHRLQNLVQEIIQLSKTANINNVITSVNVYERIEDTVHDYTTVIDEKNINVEVTGPKEMILHTNVELFQPICKNLIENAVHYVSYNGNVVIRFYQREDYFVFSVEDDGIGISQEEQERIFERFYRVDKARSRNSGGNGLGLAIVKDYSELLDGRIDVESFPGLGAKFTVTLPIMY</sequence>
<feature type="domain" description="Histidine kinase" evidence="14">
    <location>
        <begin position="357"/>
        <end position="572"/>
    </location>
</feature>
<feature type="transmembrane region" description="Helical" evidence="13">
    <location>
        <begin position="162"/>
        <end position="182"/>
    </location>
</feature>
<dbReference type="Gene3D" id="1.10.287.130">
    <property type="match status" value="1"/>
</dbReference>
<keyword evidence="7" id="KW-0808">Transferase</keyword>
<keyword evidence="9 17" id="KW-0418">Kinase</keyword>
<dbReference type="Pfam" id="PF00512">
    <property type="entry name" value="HisKA"/>
    <property type="match status" value="1"/>
</dbReference>
<keyword evidence="6" id="KW-0597">Phosphoprotein</keyword>
<dbReference type="InterPro" id="IPR036097">
    <property type="entry name" value="HisK_dim/P_sf"/>
</dbReference>
<dbReference type="InterPro" id="IPR004358">
    <property type="entry name" value="Sig_transdc_His_kin-like_C"/>
</dbReference>
<dbReference type="InterPro" id="IPR050351">
    <property type="entry name" value="BphY/WalK/GraS-like"/>
</dbReference>
<keyword evidence="8" id="KW-0547">Nucleotide-binding</keyword>
<keyword evidence="13" id="KW-1133">Transmembrane helix</keyword>
<dbReference type="GO" id="GO:0005886">
    <property type="term" value="C:plasma membrane"/>
    <property type="evidence" value="ECO:0007669"/>
    <property type="project" value="UniProtKB-SubCell"/>
</dbReference>